<evidence type="ECO:0000259" key="9">
    <source>
        <dbReference type="PROSITE" id="PS51352"/>
    </source>
</evidence>
<dbReference type="Gene3D" id="3.40.30.10">
    <property type="entry name" value="Glutaredoxin"/>
    <property type="match status" value="1"/>
</dbReference>
<evidence type="ECO:0000256" key="7">
    <source>
        <dbReference type="ARBA" id="ARBA00049091"/>
    </source>
</evidence>
<evidence type="ECO:0000256" key="1">
    <source>
        <dbReference type="ARBA" id="ARBA00013017"/>
    </source>
</evidence>
<name>A0ABD3GHR8_9MARC</name>
<keyword evidence="2" id="KW-0575">Peroxidase</keyword>
<dbReference type="InterPro" id="IPR045020">
    <property type="entry name" value="PRX_1cys"/>
</dbReference>
<reference evidence="10 11" key="1">
    <citation type="submission" date="2024-09" db="EMBL/GenBank/DDBJ databases">
        <title>Chromosome-scale assembly of Riccia sorocarpa.</title>
        <authorList>
            <person name="Paukszto L."/>
        </authorList>
    </citation>
    <scope>NUCLEOTIDE SEQUENCE [LARGE SCALE GENOMIC DNA]</scope>
    <source>
        <strain evidence="10">LP-2024</strain>
        <tissue evidence="10">Aerial parts of the thallus</tissue>
    </source>
</reference>
<evidence type="ECO:0000256" key="4">
    <source>
        <dbReference type="ARBA" id="ARBA00023002"/>
    </source>
</evidence>
<dbReference type="InterPro" id="IPR013766">
    <property type="entry name" value="Thioredoxin_domain"/>
</dbReference>
<dbReference type="InterPro" id="IPR000866">
    <property type="entry name" value="AhpC/TSA"/>
</dbReference>
<dbReference type="InterPro" id="IPR019479">
    <property type="entry name" value="Peroxiredoxin_C"/>
</dbReference>
<protein>
    <recommendedName>
        <fullName evidence="1">thioredoxin-dependent peroxiredoxin</fullName>
        <ecNumber evidence="1">1.11.1.24</ecNumber>
    </recommendedName>
</protein>
<evidence type="ECO:0000256" key="6">
    <source>
        <dbReference type="ARBA" id="ARBA00025719"/>
    </source>
</evidence>
<evidence type="ECO:0000313" key="11">
    <source>
        <dbReference type="Proteomes" id="UP001633002"/>
    </source>
</evidence>
<evidence type="ECO:0000256" key="3">
    <source>
        <dbReference type="ARBA" id="ARBA00022862"/>
    </source>
</evidence>
<dbReference type="PROSITE" id="PS51352">
    <property type="entry name" value="THIOREDOXIN_2"/>
    <property type="match status" value="1"/>
</dbReference>
<comment type="catalytic activity">
    <reaction evidence="7">
        <text>a hydroperoxide + [thioredoxin]-dithiol = an alcohol + [thioredoxin]-disulfide + H2O</text>
        <dbReference type="Rhea" id="RHEA:62620"/>
        <dbReference type="Rhea" id="RHEA-COMP:10698"/>
        <dbReference type="Rhea" id="RHEA-COMP:10700"/>
        <dbReference type="ChEBI" id="CHEBI:15377"/>
        <dbReference type="ChEBI" id="CHEBI:29950"/>
        <dbReference type="ChEBI" id="CHEBI:30879"/>
        <dbReference type="ChEBI" id="CHEBI:35924"/>
        <dbReference type="ChEBI" id="CHEBI:50058"/>
        <dbReference type="EC" id="1.11.1.24"/>
    </reaction>
</comment>
<evidence type="ECO:0000256" key="8">
    <source>
        <dbReference type="SAM" id="MobiDB-lite"/>
    </source>
</evidence>
<keyword evidence="11" id="KW-1185">Reference proteome</keyword>
<dbReference type="CDD" id="cd03016">
    <property type="entry name" value="PRX_1cys"/>
    <property type="match status" value="1"/>
</dbReference>
<dbReference type="Pfam" id="PF10417">
    <property type="entry name" value="1-cysPrx_C"/>
    <property type="match status" value="1"/>
</dbReference>
<dbReference type="FunFam" id="3.30.1020.10:FF:000001">
    <property type="entry name" value="1-Cys peroxiredoxin"/>
    <property type="match status" value="1"/>
</dbReference>
<dbReference type="EC" id="1.11.1.24" evidence="1"/>
<dbReference type="Proteomes" id="UP001633002">
    <property type="component" value="Unassembled WGS sequence"/>
</dbReference>
<proteinExistence type="inferred from homology"/>
<evidence type="ECO:0000256" key="2">
    <source>
        <dbReference type="ARBA" id="ARBA00022559"/>
    </source>
</evidence>
<evidence type="ECO:0000313" key="10">
    <source>
        <dbReference type="EMBL" id="KAL3677722.1"/>
    </source>
</evidence>
<gene>
    <name evidence="10" type="ORF">R1sor_020678</name>
</gene>
<keyword evidence="5" id="KW-0676">Redox-active center</keyword>
<feature type="region of interest" description="Disordered" evidence="8">
    <location>
        <begin position="1"/>
        <end position="35"/>
    </location>
</feature>
<dbReference type="PANTHER" id="PTHR43503:SF12">
    <property type="entry name" value="PEROXIREDOXIN"/>
    <property type="match status" value="1"/>
</dbReference>
<dbReference type="AlphaFoldDB" id="A0ABD3GHR8"/>
<sequence length="288" mass="32114">MGRESRPNQSCDDEHWKKDKSEMMEEPRVKGNSDMAREAQALQLCGAHVQSDLKSAKYTEEKRNENKMALKLGDTAPNFVADTTHGEIDFHKYIDGSWAILFSHPNDFTPVCTTELGAVSKFLPEFEKRGVKVLALSCNDVESHKGWIKDIESYTPGAPVTYPIISDPKRELAVKFGMLDPDEIDSAGIPLTARAVYIFGPDKKLKLSILYPATTGRNFNEVLRVIDSLQLTATHSVATPVNWNRGDKCMVVPSLSNEAAKEKFPKGFETVEVPSGKQYIRLTPQPDL</sequence>
<dbReference type="GO" id="GO:0140824">
    <property type="term" value="F:thioredoxin-dependent peroxiredoxin activity"/>
    <property type="evidence" value="ECO:0007669"/>
    <property type="project" value="UniProtKB-EC"/>
</dbReference>
<dbReference type="SUPFAM" id="SSF52833">
    <property type="entry name" value="Thioredoxin-like"/>
    <property type="match status" value="1"/>
</dbReference>
<dbReference type="FunFam" id="3.40.30.10:FF:000011">
    <property type="entry name" value="Peroxiredoxin PRX1"/>
    <property type="match status" value="1"/>
</dbReference>
<dbReference type="Gene3D" id="3.30.1020.10">
    <property type="entry name" value="Antioxidant, Horf6, Chain A, domain2"/>
    <property type="match status" value="1"/>
</dbReference>
<organism evidence="10 11">
    <name type="scientific">Riccia sorocarpa</name>
    <dbReference type="NCBI Taxonomy" id="122646"/>
    <lineage>
        <taxon>Eukaryota</taxon>
        <taxon>Viridiplantae</taxon>
        <taxon>Streptophyta</taxon>
        <taxon>Embryophyta</taxon>
        <taxon>Marchantiophyta</taxon>
        <taxon>Marchantiopsida</taxon>
        <taxon>Marchantiidae</taxon>
        <taxon>Marchantiales</taxon>
        <taxon>Ricciaceae</taxon>
        <taxon>Riccia</taxon>
    </lineage>
</organism>
<feature type="domain" description="Thioredoxin" evidence="9">
    <location>
        <begin position="70"/>
        <end position="231"/>
    </location>
</feature>
<dbReference type="PANTHER" id="PTHR43503">
    <property type="entry name" value="MCG48959-RELATED"/>
    <property type="match status" value="1"/>
</dbReference>
<dbReference type="InterPro" id="IPR036249">
    <property type="entry name" value="Thioredoxin-like_sf"/>
</dbReference>
<accession>A0ABD3GHR8</accession>
<keyword evidence="4" id="KW-0560">Oxidoreductase</keyword>
<keyword evidence="3" id="KW-0049">Antioxidant</keyword>
<evidence type="ECO:0000256" key="5">
    <source>
        <dbReference type="ARBA" id="ARBA00023284"/>
    </source>
</evidence>
<comment type="caution">
    <text evidence="10">The sequence shown here is derived from an EMBL/GenBank/DDBJ whole genome shotgun (WGS) entry which is preliminary data.</text>
</comment>
<dbReference type="Pfam" id="PF00578">
    <property type="entry name" value="AhpC-TSA"/>
    <property type="match status" value="1"/>
</dbReference>
<dbReference type="EMBL" id="JBJQOH010000007">
    <property type="protein sequence ID" value="KAL3677722.1"/>
    <property type="molecule type" value="Genomic_DNA"/>
</dbReference>
<comment type="similarity">
    <text evidence="6">Belongs to the peroxiredoxin family. Prx6 subfamily.</text>
</comment>